<name>A0A843XKH3_COLES</name>
<keyword evidence="2" id="KW-1185">Reference proteome</keyword>
<comment type="caution">
    <text evidence="1">The sequence shown here is derived from an EMBL/GenBank/DDBJ whole genome shotgun (WGS) entry which is preliminary data.</text>
</comment>
<protein>
    <submittedName>
        <fullName evidence="1">Uncharacterized protein</fullName>
    </submittedName>
</protein>
<gene>
    <name evidence="1" type="ORF">Taro_053165</name>
</gene>
<dbReference type="EMBL" id="NMUH01009530">
    <property type="protein sequence ID" value="MQM20149.1"/>
    <property type="molecule type" value="Genomic_DNA"/>
</dbReference>
<dbReference type="AlphaFoldDB" id="A0A843XKH3"/>
<evidence type="ECO:0000313" key="2">
    <source>
        <dbReference type="Proteomes" id="UP000652761"/>
    </source>
</evidence>
<sequence length="71" mass="8486">MEFKSDSRFELDIQIHIKQHGRGNECDLWKLTEFKSDSRFEHGRGNECDLWKLTEFKSNSLFELGTQIHIK</sequence>
<dbReference type="Proteomes" id="UP000652761">
    <property type="component" value="Unassembled WGS sequence"/>
</dbReference>
<evidence type="ECO:0000313" key="1">
    <source>
        <dbReference type="EMBL" id="MQM20149.1"/>
    </source>
</evidence>
<reference evidence="1" key="1">
    <citation type="submission" date="2017-07" db="EMBL/GenBank/DDBJ databases">
        <title>Taro Niue Genome Assembly and Annotation.</title>
        <authorList>
            <person name="Atibalentja N."/>
            <person name="Keating K."/>
            <person name="Fields C.J."/>
        </authorList>
    </citation>
    <scope>NUCLEOTIDE SEQUENCE</scope>
    <source>
        <strain evidence="1">Niue_2</strain>
        <tissue evidence="1">Leaf</tissue>
    </source>
</reference>
<proteinExistence type="predicted"/>
<accession>A0A843XKH3</accession>
<organism evidence="1 2">
    <name type="scientific">Colocasia esculenta</name>
    <name type="common">Wild taro</name>
    <name type="synonym">Arum esculentum</name>
    <dbReference type="NCBI Taxonomy" id="4460"/>
    <lineage>
        <taxon>Eukaryota</taxon>
        <taxon>Viridiplantae</taxon>
        <taxon>Streptophyta</taxon>
        <taxon>Embryophyta</taxon>
        <taxon>Tracheophyta</taxon>
        <taxon>Spermatophyta</taxon>
        <taxon>Magnoliopsida</taxon>
        <taxon>Liliopsida</taxon>
        <taxon>Araceae</taxon>
        <taxon>Aroideae</taxon>
        <taxon>Colocasieae</taxon>
        <taxon>Colocasia</taxon>
    </lineage>
</organism>